<dbReference type="PANTHER" id="PTHR43819:SF1">
    <property type="entry name" value="ARCHAEAL-TYPE GLUTAMATE SYNTHASE [NADPH]"/>
    <property type="match status" value="1"/>
</dbReference>
<dbReference type="GO" id="GO:0006537">
    <property type="term" value="P:glutamate biosynthetic process"/>
    <property type="evidence" value="ECO:0007669"/>
    <property type="project" value="InterPro"/>
</dbReference>
<dbReference type="AlphaFoldDB" id="A0A7W9TNA0"/>
<comment type="caution">
    <text evidence="5">The sequence shown here is derived from an EMBL/GenBank/DDBJ whole genome shotgun (WGS) entry which is preliminary data.</text>
</comment>
<dbReference type="InterPro" id="IPR027283">
    <property type="entry name" value="YerD"/>
</dbReference>
<dbReference type="InterPro" id="IPR002932">
    <property type="entry name" value="Glu_synthdom"/>
</dbReference>
<evidence type="ECO:0000259" key="4">
    <source>
        <dbReference type="Pfam" id="PF01645"/>
    </source>
</evidence>
<feature type="region of interest" description="Disordered" evidence="3">
    <location>
        <begin position="545"/>
        <end position="579"/>
    </location>
</feature>
<evidence type="ECO:0000256" key="1">
    <source>
        <dbReference type="ARBA" id="ARBA00009716"/>
    </source>
</evidence>
<reference evidence="5 6" key="1">
    <citation type="submission" date="2020-08" db="EMBL/GenBank/DDBJ databases">
        <title>Genomic Encyclopedia of Type Strains, Phase IV (KMG-IV): sequencing the most valuable type-strain genomes for metagenomic binning, comparative biology and taxonomic classification.</title>
        <authorList>
            <person name="Goeker M."/>
        </authorList>
    </citation>
    <scope>NUCLEOTIDE SEQUENCE [LARGE SCALE GENOMIC DNA]</scope>
    <source>
        <strain evidence="5 6">DSM 12141</strain>
    </source>
</reference>
<organism evidence="5 6">
    <name type="scientific">Castellaniella defragrans</name>
    <name type="common">Alcaligenes defragrans</name>
    <dbReference type="NCBI Taxonomy" id="75697"/>
    <lineage>
        <taxon>Bacteria</taxon>
        <taxon>Pseudomonadati</taxon>
        <taxon>Pseudomonadota</taxon>
        <taxon>Betaproteobacteria</taxon>
        <taxon>Burkholderiales</taxon>
        <taxon>Alcaligenaceae</taxon>
        <taxon>Castellaniella</taxon>
    </lineage>
</organism>
<dbReference type="Gene3D" id="3.20.20.70">
    <property type="entry name" value="Aldolase class I"/>
    <property type="match status" value="1"/>
</dbReference>
<dbReference type="InterPro" id="IPR024188">
    <property type="entry name" value="GltB"/>
</dbReference>
<sequence length="600" mass="64908">MSRLFTRHTTFHAVIALTLLCALLALSFSAAWWLPCLLFLGLSLLGIYDLRQTRHAIRRNYPVIGNLRFLFEYVRPEVRQYFFEDDTLKLPFSRVDRSLVYQRAKQQMDQRPFGTQGDVYGNDYEWINHAMVPAHVPDSDFRITVGGPDCRQPVSLSVFNISAMSFGALSANAVMALNKGAALGRFAHDTGEGGVSRYHLEHGGDLIWNIGSGYFGCRDENGRFSEERFADMARRDNIRMIELKLSQGAKPGHGGILPAPKVTLEIAAARGVPVGVDCVSPSSHGAFGTPIEMMRFLARLRELSGGKPVGFKLCIGHPWEWFAIAKAMLATGITPDFIVVDGAEGGTGAAPIEFVDHVGTPLREGLRLVHNTLVGIGLREHIRLGASGKVISAFDMARIMALGADWCNSARAYMFAIGCIQAQTCHTGLCPTGVTTQDPKRQQALVVADKSVRVANYHANTLKALGELLGAAGLTHPNQLRPHHIARRIANGEVRVLSALFPDLEKGELLEGRFRNTIFRTAWPMAQAESFEPLYSLSAALSGHADTTAAPDRDPAAQPGTDAAANGAENGAENAARSTVRNAVRASAANGASAGAKDTA</sequence>
<dbReference type="InterPro" id="IPR013785">
    <property type="entry name" value="Aldolase_TIM"/>
</dbReference>
<evidence type="ECO:0000256" key="2">
    <source>
        <dbReference type="PIRNR" id="PIRNR006429"/>
    </source>
</evidence>
<dbReference type="PANTHER" id="PTHR43819">
    <property type="entry name" value="ARCHAEAL-TYPE GLUTAMATE SYNTHASE [NADPH]"/>
    <property type="match status" value="1"/>
</dbReference>
<evidence type="ECO:0000313" key="6">
    <source>
        <dbReference type="Proteomes" id="UP000541136"/>
    </source>
</evidence>
<dbReference type="SUPFAM" id="SSF51395">
    <property type="entry name" value="FMN-linked oxidoreductases"/>
    <property type="match status" value="1"/>
</dbReference>
<dbReference type="GO" id="GO:0015930">
    <property type="term" value="F:glutamate synthase activity"/>
    <property type="evidence" value="ECO:0007669"/>
    <property type="project" value="InterPro"/>
</dbReference>
<gene>
    <name evidence="5" type="ORF">HNR28_000796</name>
</gene>
<comment type="similarity">
    <text evidence="1 2">Belongs to the glutamate synthase family.</text>
</comment>
<feature type="compositionally biased region" description="Low complexity" evidence="3">
    <location>
        <begin position="563"/>
        <end position="579"/>
    </location>
</feature>
<dbReference type="Pfam" id="PF01645">
    <property type="entry name" value="Glu_synthase"/>
    <property type="match status" value="1"/>
</dbReference>
<dbReference type="CDD" id="cd02808">
    <property type="entry name" value="GltS_FMN"/>
    <property type="match status" value="1"/>
</dbReference>
<dbReference type="FunFam" id="3.20.20.70:FF:000156">
    <property type="entry name" value="Glutamate synthase domain protein"/>
    <property type="match status" value="1"/>
</dbReference>
<accession>A0A7W9TNA0</accession>
<evidence type="ECO:0000313" key="5">
    <source>
        <dbReference type="EMBL" id="MBB6082767.1"/>
    </source>
</evidence>
<dbReference type="PIRSF" id="PIRSF006429">
    <property type="entry name" value="GOGAT_lg_2"/>
    <property type="match status" value="1"/>
</dbReference>
<dbReference type="Proteomes" id="UP000541136">
    <property type="component" value="Unassembled WGS sequence"/>
</dbReference>
<dbReference type="RefSeq" id="WP_151023841.1">
    <property type="nucleotide sequence ID" value="NZ_JACHIB010000004.1"/>
</dbReference>
<dbReference type="PIRSF" id="PIRSF500060">
    <property type="entry name" value="UCP500060"/>
    <property type="match status" value="1"/>
</dbReference>
<proteinExistence type="inferred from homology"/>
<name>A0A7W9TNA0_CASDE</name>
<dbReference type="EMBL" id="JACHIB010000004">
    <property type="protein sequence ID" value="MBB6082767.1"/>
    <property type="molecule type" value="Genomic_DNA"/>
</dbReference>
<feature type="domain" description="Glutamate synthase" evidence="4">
    <location>
        <begin position="158"/>
        <end position="474"/>
    </location>
</feature>
<evidence type="ECO:0000256" key="3">
    <source>
        <dbReference type="SAM" id="MobiDB-lite"/>
    </source>
</evidence>
<protein>
    <submittedName>
        <fullName evidence="5">Glutamate synthase domain-containing protein 2</fullName>
    </submittedName>
</protein>